<proteinExistence type="predicted"/>
<evidence type="ECO:0000313" key="2">
    <source>
        <dbReference type="EMBL" id="KAJ4369021.1"/>
    </source>
</evidence>
<comment type="caution">
    <text evidence="2">The sequence shown here is derived from an EMBL/GenBank/DDBJ whole genome shotgun (WGS) entry which is preliminary data.</text>
</comment>
<keyword evidence="3" id="KW-1185">Reference proteome</keyword>
<feature type="compositionally biased region" description="Polar residues" evidence="1">
    <location>
        <begin position="74"/>
        <end position="84"/>
    </location>
</feature>
<evidence type="ECO:0000256" key="1">
    <source>
        <dbReference type="SAM" id="MobiDB-lite"/>
    </source>
</evidence>
<protein>
    <submittedName>
        <fullName evidence="2">Uncharacterized protein</fullName>
    </submittedName>
</protein>
<dbReference type="EMBL" id="JAPEUY010000010">
    <property type="protein sequence ID" value="KAJ4369021.1"/>
    <property type="molecule type" value="Genomic_DNA"/>
</dbReference>
<accession>A0A9W8Y867</accession>
<evidence type="ECO:0000313" key="3">
    <source>
        <dbReference type="Proteomes" id="UP001140560"/>
    </source>
</evidence>
<feature type="compositionally biased region" description="Basic and acidic residues" evidence="1">
    <location>
        <begin position="56"/>
        <end position="73"/>
    </location>
</feature>
<dbReference type="Proteomes" id="UP001140560">
    <property type="component" value="Unassembled WGS sequence"/>
</dbReference>
<gene>
    <name evidence="2" type="ORF">N0V83_006103</name>
</gene>
<dbReference type="OrthoDB" id="5351220at2759"/>
<organism evidence="2 3">
    <name type="scientific">Neocucurbitaria cava</name>
    <dbReference type="NCBI Taxonomy" id="798079"/>
    <lineage>
        <taxon>Eukaryota</taxon>
        <taxon>Fungi</taxon>
        <taxon>Dikarya</taxon>
        <taxon>Ascomycota</taxon>
        <taxon>Pezizomycotina</taxon>
        <taxon>Dothideomycetes</taxon>
        <taxon>Pleosporomycetidae</taxon>
        <taxon>Pleosporales</taxon>
        <taxon>Pleosporineae</taxon>
        <taxon>Cucurbitariaceae</taxon>
        <taxon>Neocucurbitaria</taxon>
    </lineage>
</organism>
<reference evidence="2" key="1">
    <citation type="submission" date="2022-10" db="EMBL/GenBank/DDBJ databases">
        <title>Tapping the CABI collections for fungal endophytes: first genome assemblies for Collariella, Neodidymelliopsis, Ascochyta clinopodiicola, Didymella pomorum, Didymosphaeria variabile, Neocosmospora piperis and Neocucurbitaria cava.</title>
        <authorList>
            <person name="Hill R."/>
        </authorList>
    </citation>
    <scope>NUCLEOTIDE SEQUENCE</scope>
    <source>
        <strain evidence="2">IMI 356814</strain>
    </source>
</reference>
<dbReference type="AlphaFoldDB" id="A0A9W8Y867"/>
<name>A0A9W8Y867_9PLEO</name>
<feature type="region of interest" description="Disordered" evidence="1">
    <location>
        <begin position="1"/>
        <end position="93"/>
    </location>
</feature>
<sequence>MGSAITKLGQGRESAEAGADNKNLKIKQEDDEPSVSESMAHVPATANTTDDVGSDEDIKVKQEDDLSDGKSTTHEPATTNTPDATVTDEVEATSEDHSLYVDTRLSYRQGSPLLPVYPVRTSYENVPKALDIKKDTTHLQNFCDILFEHKVSVLKLDIAHRVNKGTPIGKTTLTLCVQSEVSCSKKWESAIRALHAYISEHDLTLAIEIIDHRIFNGRFTIPILSYDPINAFLQKRKHGIVTILNDSGEEWTSLEFFYRGFGPTRKDCKATVLIGVPGPNKAVWWEDVLPKVQEKVGAKADVELCWRCAVKF</sequence>